<protein>
    <submittedName>
        <fullName evidence="1">Uncharacterized protein</fullName>
    </submittedName>
</protein>
<evidence type="ECO:0000313" key="1">
    <source>
        <dbReference type="EMBL" id="MBP2114546.1"/>
    </source>
</evidence>
<reference evidence="1 2" key="1">
    <citation type="submission" date="2021-03" db="EMBL/GenBank/DDBJ databases">
        <title>Genomic Encyclopedia of Type Strains, Phase IV (KMG-IV): sequencing the most valuable type-strain genomes for metagenomic binning, comparative biology and taxonomic classification.</title>
        <authorList>
            <person name="Goeker M."/>
        </authorList>
    </citation>
    <scope>NUCLEOTIDE SEQUENCE [LARGE SCALE GENOMIC DNA]</scope>
    <source>
        <strain evidence="1 2">DSM 101953</strain>
    </source>
</reference>
<dbReference type="RefSeq" id="WP_209877137.1">
    <property type="nucleotide sequence ID" value="NZ_JAGGLV010000018.1"/>
</dbReference>
<accession>A0ABS4NYK5</accession>
<proteinExistence type="predicted"/>
<gene>
    <name evidence="1" type="ORF">J2Z70_004715</name>
</gene>
<dbReference type="EMBL" id="JAGGLV010000018">
    <property type="protein sequence ID" value="MBP2114546.1"/>
    <property type="molecule type" value="Genomic_DNA"/>
</dbReference>
<comment type="caution">
    <text evidence="1">The sequence shown here is derived from an EMBL/GenBank/DDBJ whole genome shotgun (WGS) entry which is preliminary data.</text>
</comment>
<keyword evidence="2" id="KW-1185">Reference proteome</keyword>
<name>A0ABS4NYK5_9BACL</name>
<dbReference type="Proteomes" id="UP000773462">
    <property type="component" value="Unassembled WGS sequence"/>
</dbReference>
<sequence length="103" mass="11339">MTLPVCCGFAAGGEGFCCDWGWGEGGGPDADVAEKANTLRWREMRGRNVAEKANILGWREVRGRNVAEKANTLGQRGAYERNVIEKANTLGWREVRAPQPVTF</sequence>
<organism evidence="1 2">
    <name type="scientific">Paenibacillus silagei</name>
    <dbReference type="NCBI Taxonomy" id="1670801"/>
    <lineage>
        <taxon>Bacteria</taxon>
        <taxon>Bacillati</taxon>
        <taxon>Bacillota</taxon>
        <taxon>Bacilli</taxon>
        <taxon>Bacillales</taxon>
        <taxon>Paenibacillaceae</taxon>
        <taxon>Paenibacillus</taxon>
    </lineage>
</organism>
<evidence type="ECO:0000313" key="2">
    <source>
        <dbReference type="Proteomes" id="UP000773462"/>
    </source>
</evidence>